<accession>A0A6N3BNE8</accession>
<dbReference type="InterPro" id="IPR050809">
    <property type="entry name" value="UgpAE/MalFG_permease"/>
</dbReference>
<keyword evidence="6 7" id="KW-0472">Membrane</keyword>
<feature type="domain" description="ABC transmembrane type-1" evidence="8">
    <location>
        <begin position="83"/>
        <end position="300"/>
    </location>
</feature>
<dbReference type="Pfam" id="PF00528">
    <property type="entry name" value="BPD_transp_1"/>
    <property type="match status" value="1"/>
</dbReference>
<protein>
    <submittedName>
        <fullName evidence="9">Putative multiple-sugar transport system permease YteP</fullName>
    </submittedName>
</protein>
<dbReference type="SUPFAM" id="SSF161098">
    <property type="entry name" value="MetI-like"/>
    <property type="match status" value="1"/>
</dbReference>
<keyword evidence="2 7" id="KW-0813">Transport</keyword>
<feature type="transmembrane region" description="Helical" evidence="7">
    <location>
        <begin position="123"/>
        <end position="142"/>
    </location>
</feature>
<evidence type="ECO:0000256" key="1">
    <source>
        <dbReference type="ARBA" id="ARBA00004651"/>
    </source>
</evidence>
<keyword evidence="5 7" id="KW-1133">Transmembrane helix</keyword>
<dbReference type="EMBL" id="CACRUH010000019">
    <property type="protein sequence ID" value="VYU03451.1"/>
    <property type="molecule type" value="Genomic_DNA"/>
</dbReference>
<evidence type="ECO:0000256" key="3">
    <source>
        <dbReference type="ARBA" id="ARBA00022475"/>
    </source>
</evidence>
<evidence type="ECO:0000256" key="5">
    <source>
        <dbReference type="ARBA" id="ARBA00022989"/>
    </source>
</evidence>
<dbReference type="GO" id="GO:0055085">
    <property type="term" value="P:transmembrane transport"/>
    <property type="evidence" value="ECO:0007669"/>
    <property type="project" value="InterPro"/>
</dbReference>
<evidence type="ECO:0000256" key="7">
    <source>
        <dbReference type="RuleBase" id="RU363032"/>
    </source>
</evidence>
<dbReference type="InterPro" id="IPR000515">
    <property type="entry name" value="MetI-like"/>
</dbReference>
<gene>
    <name evidence="9" type="primary">yteP_20</name>
    <name evidence="9" type="ORF">CHLFYP18_06185</name>
</gene>
<dbReference type="CDD" id="cd06261">
    <property type="entry name" value="TM_PBP2"/>
    <property type="match status" value="1"/>
</dbReference>
<evidence type="ECO:0000313" key="9">
    <source>
        <dbReference type="EMBL" id="VYU03451.1"/>
    </source>
</evidence>
<dbReference type="InterPro" id="IPR035906">
    <property type="entry name" value="MetI-like_sf"/>
</dbReference>
<keyword evidence="9" id="KW-0762">Sugar transport</keyword>
<keyword evidence="3" id="KW-1003">Cell membrane</keyword>
<name>A0A6N3BNE8_9FIRM</name>
<keyword evidence="4 7" id="KW-0812">Transmembrane</keyword>
<dbReference type="PANTHER" id="PTHR43227:SF11">
    <property type="entry name" value="BLL4140 PROTEIN"/>
    <property type="match status" value="1"/>
</dbReference>
<feature type="transmembrane region" description="Helical" evidence="7">
    <location>
        <begin position="87"/>
        <end position="111"/>
    </location>
</feature>
<dbReference type="PROSITE" id="PS50928">
    <property type="entry name" value="ABC_TM1"/>
    <property type="match status" value="1"/>
</dbReference>
<dbReference type="GO" id="GO:0005886">
    <property type="term" value="C:plasma membrane"/>
    <property type="evidence" value="ECO:0007669"/>
    <property type="project" value="UniProtKB-SubCell"/>
</dbReference>
<evidence type="ECO:0000256" key="2">
    <source>
        <dbReference type="ARBA" id="ARBA00022448"/>
    </source>
</evidence>
<dbReference type="Gene3D" id="1.10.3720.10">
    <property type="entry name" value="MetI-like"/>
    <property type="match status" value="1"/>
</dbReference>
<dbReference type="AlphaFoldDB" id="A0A6N3BNE8"/>
<comment type="subcellular location">
    <subcellularLocation>
        <location evidence="1 7">Cell membrane</location>
        <topology evidence="1 7">Multi-pass membrane protein</topology>
    </subcellularLocation>
</comment>
<dbReference type="RefSeq" id="WP_002601778.1">
    <property type="nucleotide sequence ID" value="NZ_CACRUH010000019.1"/>
</dbReference>
<organism evidence="9">
    <name type="scientific">Hungatella hathewayi</name>
    <dbReference type="NCBI Taxonomy" id="154046"/>
    <lineage>
        <taxon>Bacteria</taxon>
        <taxon>Bacillati</taxon>
        <taxon>Bacillota</taxon>
        <taxon>Clostridia</taxon>
        <taxon>Lachnospirales</taxon>
        <taxon>Lachnospiraceae</taxon>
        <taxon>Hungatella</taxon>
    </lineage>
</organism>
<comment type="similarity">
    <text evidence="7">Belongs to the binding-protein-dependent transport system permease family.</text>
</comment>
<reference evidence="9" key="1">
    <citation type="submission" date="2019-11" db="EMBL/GenBank/DDBJ databases">
        <authorList>
            <person name="Feng L."/>
        </authorList>
    </citation>
    <scope>NUCLEOTIDE SEQUENCE</scope>
    <source>
        <strain evidence="9">ChathewayiLFYP18</strain>
    </source>
</reference>
<sequence length="314" mass="35515">MGQGVTLAMKKEGILHELKRNRTLFLMILPAVLIVLVFSYIPLNGLVLAFKDFRYAKGIWGSPWNGFENFRFLFASGKGWQLTRNTILYNVVNLLISQGLALVVAIVLSEMRGRRFKKTTQSIIFLPYFISWIIVGAFVQNIFNYETGTLNNLLTSLGMEPINMYAIPAAWIIVIIFFNSWKWVGYNSVIYIAAVAGLDRECFEAADIDGANIWQKIRYITIPGIKPTLIIIFLLNLGKVLRGDFQMFYQIIGMNGQLYDITDVIDTYVFRSLLSGTDMGMTAAATLYQSVMCFVIINIANAVVKKIDPDYALF</sequence>
<feature type="transmembrane region" description="Helical" evidence="7">
    <location>
        <begin position="162"/>
        <end position="181"/>
    </location>
</feature>
<evidence type="ECO:0000259" key="8">
    <source>
        <dbReference type="PROSITE" id="PS50928"/>
    </source>
</evidence>
<evidence type="ECO:0000256" key="6">
    <source>
        <dbReference type="ARBA" id="ARBA00023136"/>
    </source>
</evidence>
<dbReference type="PANTHER" id="PTHR43227">
    <property type="entry name" value="BLL4140 PROTEIN"/>
    <property type="match status" value="1"/>
</dbReference>
<proteinExistence type="inferred from homology"/>
<feature type="transmembrane region" description="Helical" evidence="7">
    <location>
        <begin position="24"/>
        <end position="43"/>
    </location>
</feature>
<evidence type="ECO:0000256" key="4">
    <source>
        <dbReference type="ARBA" id="ARBA00022692"/>
    </source>
</evidence>